<sequence length="260" mass="30174">MASKKLYDNCEIYSPDKKLLGYCSLAKYDWYLTKNLAEKIEDGKVMLKFEPKYRTMTRDCASKKLNRCYVCSAEGDLRKYHVIPSQYKKQLPVTLKSHNSTDIIPLCVECESEATFEKEEFRRNLEDEYNVSQSNFIDDKKALLKALSKKILGARSHGILEKDSMVRIQEILKREPTDDDLKEYSGCNPSMMYQGTKSAAEYVTKQFLEKDQIKELMLLWKQLFVDTMDPEMIPDDFFFERDGLSTNFAAGTEDELANSK</sequence>
<proteinExistence type="predicted"/>
<dbReference type="EMBL" id="MK072400">
    <property type="protein sequence ID" value="AYV84126.1"/>
    <property type="molecule type" value="Genomic_DNA"/>
</dbReference>
<accession>A0A3G5AA43</accession>
<gene>
    <name evidence="1" type="ORF">Hyperionvirus18_2</name>
</gene>
<reference evidence="1" key="1">
    <citation type="submission" date="2018-10" db="EMBL/GenBank/DDBJ databases">
        <title>Hidden diversity of soil giant viruses.</title>
        <authorList>
            <person name="Schulz F."/>
            <person name="Alteio L."/>
            <person name="Goudeau D."/>
            <person name="Ryan E.M."/>
            <person name="Malmstrom R.R."/>
            <person name="Blanchard J."/>
            <person name="Woyke T."/>
        </authorList>
    </citation>
    <scope>NUCLEOTIDE SEQUENCE</scope>
    <source>
        <strain evidence="1">HYV1</strain>
    </source>
</reference>
<evidence type="ECO:0000313" key="1">
    <source>
        <dbReference type="EMBL" id="AYV84126.1"/>
    </source>
</evidence>
<organism evidence="1">
    <name type="scientific">Hyperionvirus sp</name>
    <dbReference type="NCBI Taxonomy" id="2487770"/>
    <lineage>
        <taxon>Viruses</taxon>
        <taxon>Varidnaviria</taxon>
        <taxon>Bamfordvirae</taxon>
        <taxon>Nucleocytoviricota</taxon>
        <taxon>Megaviricetes</taxon>
        <taxon>Imitervirales</taxon>
        <taxon>Mimiviridae</taxon>
        <taxon>Klosneuvirinae</taxon>
    </lineage>
</organism>
<name>A0A3G5AA43_9VIRU</name>
<protein>
    <submittedName>
        <fullName evidence="1">Uncharacterized protein</fullName>
    </submittedName>
</protein>